<organism evidence="2 3">
    <name type="scientific">Candidatus Nitrospira nitrosa</name>
    <dbReference type="NCBI Taxonomy" id="1742972"/>
    <lineage>
        <taxon>Bacteria</taxon>
        <taxon>Pseudomonadati</taxon>
        <taxon>Nitrospirota</taxon>
        <taxon>Nitrospiria</taxon>
        <taxon>Nitrospirales</taxon>
        <taxon>Nitrospiraceae</taxon>
        <taxon>Nitrospira</taxon>
    </lineage>
</organism>
<dbReference type="AlphaFoldDB" id="A0A0S4LCC9"/>
<dbReference type="STRING" id="1742972.COMA1_11602"/>
<dbReference type="RefSeq" id="WP_090746102.1">
    <property type="nucleotide sequence ID" value="NZ_CZQA01000001.1"/>
</dbReference>
<dbReference type="Proteomes" id="UP000199032">
    <property type="component" value="Unassembled WGS sequence"/>
</dbReference>
<sequence>MPLLMVLILTMFLLPMSQSQAEDAPLVTLLRAQAFNKMFDGFDYYHVRIERDVTDADGAHEVTAVASGKFLDQTRRVTARFRVVGETVVGGQVLNEQGLPPCLLSVQPREESL</sequence>
<feature type="chain" id="PRO_5006623855" evidence="1">
    <location>
        <begin position="22"/>
        <end position="113"/>
    </location>
</feature>
<evidence type="ECO:0000313" key="2">
    <source>
        <dbReference type="EMBL" id="CUS34256.1"/>
    </source>
</evidence>
<protein>
    <submittedName>
        <fullName evidence="2">Uncharacterized protein</fullName>
    </submittedName>
</protein>
<gene>
    <name evidence="2" type="ORF">COMA1_11602</name>
</gene>
<keyword evidence="3" id="KW-1185">Reference proteome</keyword>
<feature type="signal peptide" evidence="1">
    <location>
        <begin position="1"/>
        <end position="21"/>
    </location>
</feature>
<reference evidence="2 3" key="1">
    <citation type="submission" date="2015-10" db="EMBL/GenBank/DDBJ databases">
        <authorList>
            <person name="Gilbert D.G."/>
        </authorList>
    </citation>
    <scope>NUCLEOTIDE SEQUENCE [LARGE SCALE GENOMIC DNA]</scope>
    <source>
        <strain evidence="2">COMA1</strain>
    </source>
</reference>
<name>A0A0S4LCC9_9BACT</name>
<evidence type="ECO:0000256" key="1">
    <source>
        <dbReference type="SAM" id="SignalP"/>
    </source>
</evidence>
<dbReference type="EMBL" id="CZQA01000001">
    <property type="protein sequence ID" value="CUS34256.1"/>
    <property type="molecule type" value="Genomic_DNA"/>
</dbReference>
<evidence type="ECO:0000313" key="3">
    <source>
        <dbReference type="Proteomes" id="UP000199032"/>
    </source>
</evidence>
<accession>A0A0S4LCC9</accession>
<dbReference type="OrthoDB" id="9804298at2"/>
<proteinExistence type="predicted"/>
<keyword evidence="1" id="KW-0732">Signal</keyword>